<dbReference type="InterPro" id="IPR012337">
    <property type="entry name" value="RNaseH-like_sf"/>
</dbReference>
<comment type="caution">
    <text evidence="2">The sequence shown here is derived from an EMBL/GenBank/DDBJ whole genome shotgun (WGS) entry which is preliminary data.</text>
</comment>
<accession>E6LWP3</accession>
<feature type="domain" description="Integrase catalytic" evidence="1">
    <location>
        <begin position="9"/>
        <end position="67"/>
    </location>
</feature>
<dbReference type="GO" id="GO:0003676">
    <property type="term" value="F:nucleic acid binding"/>
    <property type="evidence" value="ECO:0007669"/>
    <property type="project" value="InterPro"/>
</dbReference>
<dbReference type="HOGENOM" id="CLU_027402_14_4_11"/>
<dbReference type="Proteomes" id="UP000005573">
    <property type="component" value="Unassembled WGS sequence"/>
</dbReference>
<evidence type="ECO:0000313" key="3">
    <source>
        <dbReference type="Proteomes" id="UP000005573"/>
    </source>
</evidence>
<reference evidence="2 3" key="1">
    <citation type="submission" date="2010-12" db="EMBL/GenBank/DDBJ databases">
        <authorList>
            <person name="Muzny D."/>
            <person name="Qin X."/>
            <person name="Deng J."/>
            <person name="Jiang H."/>
            <person name="Liu Y."/>
            <person name="Qu J."/>
            <person name="Song X.-Z."/>
            <person name="Zhang L."/>
            <person name="Thornton R."/>
            <person name="Coyle M."/>
            <person name="Francisco L."/>
            <person name="Jackson L."/>
            <person name="Javaid M."/>
            <person name="Korchina V."/>
            <person name="Kovar C."/>
            <person name="Mata R."/>
            <person name="Mathew T."/>
            <person name="Ngo R."/>
            <person name="Nguyen L."/>
            <person name="Nguyen N."/>
            <person name="Okwuonu G."/>
            <person name="Ongeri F."/>
            <person name="Pham C."/>
            <person name="Simmons D."/>
            <person name="Wilczek-Boney K."/>
            <person name="Hale W."/>
            <person name="Jakkamsetti A."/>
            <person name="Pham P."/>
            <person name="Ruth R."/>
            <person name="San Lucas F."/>
            <person name="Warren J."/>
            <person name="Zhang J."/>
            <person name="Zhao Z."/>
            <person name="Zhou C."/>
            <person name="Zhu D."/>
            <person name="Lee S."/>
            <person name="Bess C."/>
            <person name="Blankenburg K."/>
            <person name="Forbes L."/>
            <person name="Fu Q."/>
            <person name="Gubbala S."/>
            <person name="Hirani K."/>
            <person name="Jayaseelan J.C."/>
            <person name="Lara F."/>
            <person name="Munidasa M."/>
            <person name="Palculict T."/>
            <person name="Patil S."/>
            <person name="Pu L.-L."/>
            <person name="Saada N."/>
            <person name="Tang L."/>
            <person name="Weissenberger G."/>
            <person name="Zhu Y."/>
            <person name="Hemphill L."/>
            <person name="Shang Y."/>
            <person name="Youmans B."/>
            <person name="Ayvaz T."/>
            <person name="Ross M."/>
            <person name="Santibanez J."/>
            <person name="Aqrawi P."/>
            <person name="Gross S."/>
            <person name="Joshi V."/>
            <person name="Fowler G."/>
            <person name="Nazareth L."/>
            <person name="Reid J."/>
            <person name="Worley K."/>
            <person name="Petrosino J."/>
            <person name="Highlander S."/>
            <person name="Gibbs R."/>
        </authorList>
    </citation>
    <scope>NUCLEOTIDE SEQUENCE [LARGE SCALE GENOMIC DNA]</scope>
    <source>
        <strain evidence="2 3">ATCC 51333</strain>
    </source>
</reference>
<name>E6LWP3_9ACTO</name>
<dbReference type="Gene3D" id="3.30.420.10">
    <property type="entry name" value="Ribonuclease H-like superfamily/Ribonuclease H"/>
    <property type="match status" value="1"/>
</dbReference>
<dbReference type="SUPFAM" id="SSF53098">
    <property type="entry name" value="Ribonuclease H-like"/>
    <property type="match status" value="1"/>
</dbReference>
<dbReference type="Pfam" id="PF00665">
    <property type="entry name" value="rve"/>
    <property type="match status" value="1"/>
</dbReference>
<gene>
    <name evidence="2" type="ORF">HMPREF0388_0280</name>
</gene>
<dbReference type="InterPro" id="IPR036397">
    <property type="entry name" value="RNaseH_sf"/>
</dbReference>
<dbReference type="AlphaFoldDB" id="E6LWP3"/>
<sequence>MVQRRFSSNAPNRLWVADITYVPTLSGFVYTAFVTDVYSRKIVGWATRSIMQTEELSLEALEQAIMKR</sequence>
<dbReference type="GO" id="GO:0015074">
    <property type="term" value="P:DNA integration"/>
    <property type="evidence" value="ECO:0007669"/>
    <property type="project" value="InterPro"/>
</dbReference>
<proteinExistence type="predicted"/>
<evidence type="ECO:0000313" key="2">
    <source>
        <dbReference type="EMBL" id="EFU80848.1"/>
    </source>
</evidence>
<dbReference type="InterPro" id="IPR050900">
    <property type="entry name" value="Transposase_IS3/IS150/IS904"/>
</dbReference>
<dbReference type="PANTHER" id="PTHR46889:SF4">
    <property type="entry name" value="TRANSPOSASE INSO FOR INSERTION SEQUENCE ELEMENT IS911B-RELATED"/>
    <property type="match status" value="1"/>
</dbReference>
<organism evidence="2 3">
    <name type="scientific">Mobiluncus curtisii ATCC 51333</name>
    <dbReference type="NCBI Taxonomy" id="887326"/>
    <lineage>
        <taxon>Bacteria</taxon>
        <taxon>Bacillati</taxon>
        <taxon>Actinomycetota</taxon>
        <taxon>Actinomycetes</taxon>
        <taxon>Actinomycetales</taxon>
        <taxon>Actinomycetaceae</taxon>
        <taxon>Mobiluncus</taxon>
    </lineage>
</organism>
<evidence type="ECO:0000259" key="1">
    <source>
        <dbReference type="Pfam" id="PF00665"/>
    </source>
</evidence>
<dbReference type="PANTHER" id="PTHR46889">
    <property type="entry name" value="TRANSPOSASE INSF FOR INSERTION SEQUENCE IS3B-RELATED"/>
    <property type="match status" value="1"/>
</dbReference>
<protein>
    <recommendedName>
        <fullName evidence="1">Integrase catalytic domain-containing protein</fullName>
    </recommendedName>
</protein>
<dbReference type="EMBL" id="AEPY01000002">
    <property type="protein sequence ID" value="EFU80848.1"/>
    <property type="molecule type" value="Genomic_DNA"/>
</dbReference>
<dbReference type="InterPro" id="IPR001584">
    <property type="entry name" value="Integrase_cat-core"/>
</dbReference>